<organism evidence="5 6">
    <name type="scientific">Rhodococcoides kyotonense</name>
    <dbReference type="NCBI Taxonomy" id="398843"/>
    <lineage>
        <taxon>Bacteria</taxon>
        <taxon>Bacillati</taxon>
        <taxon>Actinomycetota</taxon>
        <taxon>Actinomycetes</taxon>
        <taxon>Mycobacteriales</taxon>
        <taxon>Nocardiaceae</taxon>
        <taxon>Rhodococcoides</taxon>
    </lineage>
</organism>
<dbReference type="InterPro" id="IPR036291">
    <property type="entry name" value="NAD(P)-bd_dom_sf"/>
</dbReference>
<dbReference type="SUPFAM" id="SSF51735">
    <property type="entry name" value="NAD(P)-binding Rossmann-fold domains"/>
    <property type="match status" value="1"/>
</dbReference>
<reference evidence="5 6" key="1">
    <citation type="submission" date="2016-03" db="EMBL/GenBank/DDBJ databases">
        <title>Genome sequence of Rhodococcus kyotonensis KB10.</title>
        <authorList>
            <person name="Jeong H."/>
            <person name="Hong C.E."/>
            <person name="Jo S.H."/>
            <person name="Park J.M."/>
        </authorList>
    </citation>
    <scope>NUCLEOTIDE SEQUENCE [LARGE SCALE GENOMIC DNA]</scope>
    <source>
        <strain evidence="5 6">KB10</strain>
    </source>
</reference>
<comment type="caution">
    <text evidence="5">The sequence shown here is derived from an EMBL/GenBank/DDBJ whole genome shotgun (WGS) entry which is preliminary data.</text>
</comment>
<dbReference type="Pfam" id="PF00106">
    <property type="entry name" value="adh_short"/>
    <property type="match status" value="1"/>
</dbReference>
<dbReference type="Gene3D" id="3.40.50.720">
    <property type="entry name" value="NAD(P)-binding Rossmann-like Domain"/>
    <property type="match status" value="1"/>
</dbReference>
<name>A0A177YN68_9NOCA</name>
<dbReference type="PRINTS" id="PR00081">
    <property type="entry name" value="GDHRDH"/>
</dbReference>
<keyword evidence="2" id="KW-0560">Oxidoreductase</keyword>
<evidence type="ECO:0000259" key="4">
    <source>
        <dbReference type="SMART" id="SM00822"/>
    </source>
</evidence>
<dbReference type="InterPro" id="IPR020904">
    <property type="entry name" value="Sc_DH/Rdtase_CS"/>
</dbReference>
<dbReference type="RefSeq" id="WP_068421206.1">
    <property type="nucleotide sequence ID" value="NZ_LVHI01000002.1"/>
</dbReference>
<dbReference type="NCBIfam" id="NF004526">
    <property type="entry name" value="PRK05872.1"/>
    <property type="match status" value="1"/>
</dbReference>
<dbReference type="AlphaFoldDB" id="A0A177YN68"/>
<dbReference type="EMBL" id="LVHI01000002">
    <property type="protein sequence ID" value="OAK56943.1"/>
    <property type="molecule type" value="Genomic_DNA"/>
</dbReference>
<keyword evidence="6" id="KW-1185">Reference proteome</keyword>
<protein>
    <submittedName>
        <fullName evidence="5">Short-chain dehydrogenase</fullName>
    </submittedName>
</protein>
<dbReference type="PANTHER" id="PTHR44196">
    <property type="entry name" value="DEHYDROGENASE/REDUCTASE SDR FAMILY MEMBER 7B"/>
    <property type="match status" value="1"/>
</dbReference>
<dbReference type="PANTHER" id="PTHR44196:SF1">
    <property type="entry name" value="DEHYDROGENASE_REDUCTASE SDR FAMILY MEMBER 7B"/>
    <property type="match status" value="1"/>
</dbReference>
<dbReference type="GO" id="GO:0016020">
    <property type="term" value="C:membrane"/>
    <property type="evidence" value="ECO:0007669"/>
    <property type="project" value="TreeGrafter"/>
</dbReference>
<dbReference type="Proteomes" id="UP000077519">
    <property type="component" value="Unassembled WGS sequence"/>
</dbReference>
<dbReference type="PROSITE" id="PS00061">
    <property type="entry name" value="ADH_SHORT"/>
    <property type="match status" value="1"/>
</dbReference>
<evidence type="ECO:0000313" key="6">
    <source>
        <dbReference type="Proteomes" id="UP000077519"/>
    </source>
</evidence>
<proteinExistence type="inferred from homology"/>
<dbReference type="GO" id="GO:0016491">
    <property type="term" value="F:oxidoreductase activity"/>
    <property type="evidence" value="ECO:0007669"/>
    <property type="project" value="UniProtKB-KW"/>
</dbReference>
<dbReference type="PRINTS" id="PR00080">
    <property type="entry name" value="SDRFAMILY"/>
</dbReference>
<evidence type="ECO:0000256" key="2">
    <source>
        <dbReference type="ARBA" id="ARBA00023002"/>
    </source>
</evidence>
<evidence type="ECO:0000256" key="3">
    <source>
        <dbReference type="RuleBase" id="RU000363"/>
    </source>
</evidence>
<gene>
    <name evidence="5" type="ORF">A3K89_15135</name>
</gene>
<evidence type="ECO:0000256" key="1">
    <source>
        <dbReference type="ARBA" id="ARBA00006484"/>
    </source>
</evidence>
<dbReference type="InterPro" id="IPR002347">
    <property type="entry name" value="SDR_fam"/>
</dbReference>
<accession>A0A177YN68</accession>
<comment type="similarity">
    <text evidence="1 3">Belongs to the short-chain dehydrogenases/reductases (SDR) family.</text>
</comment>
<feature type="domain" description="Ketoreductase" evidence="4">
    <location>
        <begin position="7"/>
        <end position="187"/>
    </location>
</feature>
<dbReference type="SMART" id="SM00822">
    <property type="entry name" value="PKS_KR"/>
    <property type="match status" value="1"/>
</dbReference>
<dbReference type="CDD" id="cd05233">
    <property type="entry name" value="SDR_c"/>
    <property type="match status" value="1"/>
</dbReference>
<sequence length="289" mass="30273">MSVLANKVVFITGAARGIGAETARALAARGSKLVLTDVDAEPLRDLEAELGSDVALGIVADVRDLAAMQAAATAGIEKFGGLDLVLANAGIASYGSVLKVDPATFQRVLDVNLLGVFNTARATVPSLIERKGYILIVSSLAAYAACPGLAAYNASKAGVEQFANALRLEVTYQGVGVGSAHMAWIDTPLVQDAKADLGAFREMLGVMPGPFGRTMTVDQCVDAFVDGLEGRKRKVYVPRWVGAAGFLRGVLQSAVGDRAILKHVPRLLPKMDAEVEALGRSTSKRNVAH</sequence>
<dbReference type="InterPro" id="IPR057326">
    <property type="entry name" value="KR_dom"/>
</dbReference>
<evidence type="ECO:0000313" key="5">
    <source>
        <dbReference type="EMBL" id="OAK56943.1"/>
    </source>
</evidence>